<gene>
    <name evidence="5" type="ORF">ABR75_07865</name>
</gene>
<dbReference type="InterPro" id="IPR050231">
    <property type="entry name" value="Iron_ascorbate_oxido_reductase"/>
</dbReference>
<evidence type="ECO:0000259" key="4">
    <source>
        <dbReference type="PROSITE" id="PS51471"/>
    </source>
</evidence>
<dbReference type="EMBL" id="LIBJ01000438">
    <property type="protein sequence ID" value="KRO45722.1"/>
    <property type="molecule type" value="Genomic_DNA"/>
</dbReference>
<dbReference type="GO" id="GO:0016491">
    <property type="term" value="F:oxidoreductase activity"/>
    <property type="evidence" value="ECO:0007669"/>
    <property type="project" value="UniProtKB-KW"/>
</dbReference>
<dbReference type="PRINTS" id="PR00682">
    <property type="entry name" value="IPNSYNTHASE"/>
</dbReference>
<comment type="similarity">
    <text evidence="3">Belongs to the iron/ascorbate-dependent oxidoreductase family.</text>
</comment>
<sequence length="320" mass="35848">MTLEAAPLIDLAVFEQGDTQTQQRIAKLVDEACQHTGFLAITNHGIAHDITHNMWQAVQQFFDLALDQKQQSKVPHPGYPYGYMSNEAETLSASLGNATPPDLKETFNGGPLHTPAHITDLDALAFCYAPTPWPTQPPAFIESWNNYYNAMQDLAARIMRLFATALQLEPNFFDEYITSPISALRALNYPPQDHAPQPNQLRAGAHSDYGTLTILWPQDNSRGLQIQRPDNTWQEVAPLSGAFIINIGDLMARWTNNRWRSTLHRVANPAQHDPASRRQSIAYFHQPNWDAVIACLTDTQPLYAPVVSGPYLMSKFKATI</sequence>
<dbReference type="PANTHER" id="PTHR47990">
    <property type="entry name" value="2-OXOGLUTARATE (2OG) AND FE(II)-DEPENDENT OXYGENASE SUPERFAMILY PROTEIN-RELATED"/>
    <property type="match status" value="1"/>
</dbReference>
<dbReference type="GO" id="GO:0046872">
    <property type="term" value="F:metal ion binding"/>
    <property type="evidence" value="ECO:0007669"/>
    <property type="project" value="UniProtKB-KW"/>
</dbReference>
<evidence type="ECO:0000256" key="2">
    <source>
        <dbReference type="ARBA" id="ARBA00023194"/>
    </source>
</evidence>
<dbReference type="Proteomes" id="UP000051017">
    <property type="component" value="Unassembled WGS sequence"/>
</dbReference>
<dbReference type="Gene3D" id="2.60.120.330">
    <property type="entry name" value="B-lactam Antibiotic, Isopenicillin N Synthase, Chain"/>
    <property type="match status" value="1"/>
</dbReference>
<dbReference type="AlphaFoldDB" id="A0A0R2QDX6"/>
<comment type="pathway">
    <text evidence="1">Antibiotic biosynthesis.</text>
</comment>
<proteinExistence type="inferred from homology"/>
<dbReference type="InterPro" id="IPR044861">
    <property type="entry name" value="IPNS-like_FE2OG_OXY"/>
</dbReference>
<organism evidence="5 6">
    <name type="scientific">Acidimicrobiia bacterium BACL6 MAG-120924-bin43</name>
    <dbReference type="NCBI Taxonomy" id="1655583"/>
    <lineage>
        <taxon>Bacteria</taxon>
        <taxon>Bacillati</taxon>
        <taxon>Actinomycetota</taxon>
        <taxon>Acidimicrobiia</taxon>
        <taxon>acIV cluster</taxon>
    </lineage>
</organism>
<evidence type="ECO:0000256" key="1">
    <source>
        <dbReference type="ARBA" id="ARBA00004792"/>
    </source>
</evidence>
<evidence type="ECO:0000313" key="5">
    <source>
        <dbReference type="EMBL" id="KRO45722.1"/>
    </source>
</evidence>
<keyword evidence="2" id="KW-0045">Antibiotic biosynthesis</keyword>
<dbReference type="GO" id="GO:0017000">
    <property type="term" value="P:antibiotic biosynthetic process"/>
    <property type="evidence" value="ECO:0007669"/>
    <property type="project" value="UniProtKB-KW"/>
</dbReference>
<dbReference type="InterPro" id="IPR027443">
    <property type="entry name" value="IPNS-like_sf"/>
</dbReference>
<evidence type="ECO:0000313" key="6">
    <source>
        <dbReference type="Proteomes" id="UP000051017"/>
    </source>
</evidence>
<protein>
    <submittedName>
        <fullName evidence="5">2OG-Fe(II) oxygenase</fullName>
    </submittedName>
</protein>
<keyword evidence="3" id="KW-0560">Oxidoreductase</keyword>
<name>A0A0R2QDX6_9ACTN</name>
<dbReference type="InterPro" id="IPR005123">
    <property type="entry name" value="Oxoglu/Fe-dep_dioxygenase_dom"/>
</dbReference>
<keyword evidence="3" id="KW-0479">Metal-binding</keyword>
<comment type="caution">
    <text evidence="5">The sequence shown here is derived from an EMBL/GenBank/DDBJ whole genome shotgun (WGS) entry which is preliminary data.</text>
</comment>
<feature type="domain" description="Fe2OG dioxygenase" evidence="4">
    <location>
        <begin position="180"/>
        <end position="287"/>
    </location>
</feature>
<reference evidence="5 6" key="1">
    <citation type="submission" date="2015-10" db="EMBL/GenBank/DDBJ databases">
        <title>Metagenome-Assembled Genomes uncover a global brackish microbiome.</title>
        <authorList>
            <person name="Hugerth L.W."/>
            <person name="Larsson J."/>
            <person name="Alneberg J."/>
            <person name="Lindh M.V."/>
            <person name="Legrand C."/>
            <person name="Pinhassi J."/>
            <person name="Andersson A.F."/>
        </authorList>
    </citation>
    <scope>NUCLEOTIDE SEQUENCE [LARGE SCALE GENOMIC DNA]</scope>
    <source>
        <strain evidence="5">BACL6 MAG-120924-bin43</strain>
    </source>
</reference>
<dbReference type="InterPro" id="IPR026992">
    <property type="entry name" value="DIOX_N"/>
</dbReference>
<dbReference type="Pfam" id="PF03171">
    <property type="entry name" value="2OG-FeII_Oxy"/>
    <property type="match status" value="1"/>
</dbReference>
<dbReference type="Pfam" id="PF14226">
    <property type="entry name" value="DIOX_N"/>
    <property type="match status" value="1"/>
</dbReference>
<dbReference type="PROSITE" id="PS51471">
    <property type="entry name" value="FE2OG_OXY"/>
    <property type="match status" value="1"/>
</dbReference>
<dbReference type="SUPFAM" id="SSF51197">
    <property type="entry name" value="Clavaminate synthase-like"/>
    <property type="match status" value="1"/>
</dbReference>
<keyword evidence="3" id="KW-0408">Iron</keyword>
<accession>A0A0R2QDX6</accession>
<evidence type="ECO:0000256" key="3">
    <source>
        <dbReference type="RuleBase" id="RU003682"/>
    </source>
</evidence>